<dbReference type="EMBL" id="VSRR010109442">
    <property type="protein sequence ID" value="MPC97319.1"/>
    <property type="molecule type" value="Genomic_DNA"/>
</dbReference>
<evidence type="ECO:0000313" key="2">
    <source>
        <dbReference type="Proteomes" id="UP000324222"/>
    </source>
</evidence>
<sequence length="28" mass="3154">MEYLEGGSLTDVVVETVMEEKHIATLCR</sequence>
<keyword evidence="1" id="KW-0418">Kinase</keyword>
<dbReference type="Proteomes" id="UP000324222">
    <property type="component" value="Unassembled WGS sequence"/>
</dbReference>
<proteinExistence type="predicted"/>
<comment type="caution">
    <text evidence="1">The sequence shown here is derived from an EMBL/GenBank/DDBJ whole genome shotgun (WGS) entry which is preliminary data.</text>
</comment>
<keyword evidence="2" id="KW-1185">Reference proteome</keyword>
<organism evidence="1 2">
    <name type="scientific">Portunus trituberculatus</name>
    <name type="common">Swimming crab</name>
    <name type="synonym">Neptunus trituberculatus</name>
    <dbReference type="NCBI Taxonomy" id="210409"/>
    <lineage>
        <taxon>Eukaryota</taxon>
        <taxon>Metazoa</taxon>
        <taxon>Ecdysozoa</taxon>
        <taxon>Arthropoda</taxon>
        <taxon>Crustacea</taxon>
        <taxon>Multicrustacea</taxon>
        <taxon>Malacostraca</taxon>
        <taxon>Eumalacostraca</taxon>
        <taxon>Eucarida</taxon>
        <taxon>Decapoda</taxon>
        <taxon>Pleocyemata</taxon>
        <taxon>Brachyura</taxon>
        <taxon>Eubrachyura</taxon>
        <taxon>Portunoidea</taxon>
        <taxon>Portunidae</taxon>
        <taxon>Portuninae</taxon>
        <taxon>Portunus</taxon>
    </lineage>
</organism>
<name>A0A5B7JR22_PORTR</name>
<evidence type="ECO:0000313" key="1">
    <source>
        <dbReference type="EMBL" id="MPC97319.1"/>
    </source>
</evidence>
<gene>
    <name evidence="1" type="primary">Pak2</name>
    <name evidence="1" type="ORF">E2C01_092630</name>
</gene>
<reference evidence="1 2" key="1">
    <citation type="submission" date="2019-05" db="EMBL/GenBank/DDBJ databases">
        <title>Another draft genome of Portunus trituberculatus and its Hox gene families provides insights of decapod evolution.</title>
        <authorList>
            <person name="Jeong J.-H."/>
            <person name="Song I."/>
            <person name="Kim S."/>
            <person name="Choi T."/>
            <person name="Kim D."/>
            <person name="Ryu S."/>
            <person name="Kim W."/>
        </authorList>
    </citation>
    <scope>NUCLEOTIDE SEQUENCE [LARGE SCALE GENOMIC DNA]</scope>
    <source>
        <tissue evidence="1">Muscle</tissue>
    </source>
</reference>
<keyword evidence="1" id="KW-0808">Transferase</keyword>
<dbReference type="GO" id="GO:0016301">
    <property type="term" value="F:kinase activity"/>
    <property type="evidence" value="ECO:0007669"/>
    <property type="project" value="UniProtKB-KW"/>
</dbReference>
<accession>A0A5B7JR22</accession>
<dbReference type="AlphaFoldDB" id="A0A5B7JR22"/>
<protein>
    <submittedName>
        <fullName evidence="1">Serine/threonine-protein kinase PAK 2</fullName>
    </submittedName>
</protein>